<dbReference type="AlphaFoldDB" id="A0A7K2J0G3"/>
<dbReference type="InterPro" id="IPR014748">
    <property type="entry name" value="Enoyl-CoA_hydra_C"/>
</dbReference>
<comment type="similarity">
    <text evidence="1">Belongs to the enoyl-CoA hydratase/isomerase family.</text>
</comment>
<protein>
    <submittedName>
        <fullName evidence="2">Enoyl-CoA hydratase</fullName>
    </submittedName>
</protein>
<evidence type="ECO:0000313" key="3">
    <source>
        <dbReference type="Proteomes" id="UP000467124"/>
    </source>
</evidence>
<evidence type="ECO:0000256" key="1">
    <source>
        <dbReference type="ARBA" id="ARBA00005254"/>
    </source>
</evidence>
<dbReference type="InterPro" id="IPR029045">
    <property type="entry name" value="ClpP/crotonase-like_dom_sf"/>
</dbReference>
<dbReference type="Gene3D" id="1.10.12.10">
    <property type="entry name" value="Lyase 2-enoyl-coa Hydratase, Chain A, domain 2"/>
    <property type="match status" value="1"/>
</dbReference>
<comment type="caution">
    <text evidence="2">The sequence shown here is derived from an EMBL/GenBank/DDBJ whole genome shotgun (WGS) entry which is preliminary data.</text>
</comment>
<dbReference type="SUPFAM" id="SSF52096">
    <property type="entry name" value="ClpP/crotonase"/>
    <property type="match status" value="1"/>
</dbReference>
<dbReference type="Gene3D" id="3.90.226.10">
    <property type="entry name" value="2-enoyl-CoA Hydratase, Chain A, domain 1"/>
    <property type="match status" value="1"/>
</dbReference>
<dbReference type="CDD" id="cd06558">
    <property type="entry name" value="crotonase-like"/>
    <property type="match status" value="1"/>
</dbReference>
<dbReference type="InterPro" id="IPR001753">
    <property type="entry name" value="Enoyl-CoA_hydra/iso"/>
</dbReference>
<reference evidence="2 3" key="1">
    <citation type="journal article" date="2019" name="Nat. Commun.">
        <title>The antimicrobial potential of Streptomyces from insect microbiomes.</title>
        <authorList>
            <person name="Chevrette M.G."/>
            <person name="Carlson C.M."/>
            <person name="Ortega H.E."/>
            <person name="Thomas C."/>
            <person name="Ananiev G.E."/>
            <person name="Barns K.J."/>
            <person name="Book A.J."/>
            <person name="Cagnazzo J."/>
            <person name="Carlos C."/>
            <person name="Flanigan W."/>
            <person name="Grubbs K.J."/>
            <person name="Horn H.A."/>
            <person name="Hoffmann F.M."/>
            <person name="Klassen J.L."/>
            <person name="Knack J.J."/>
            <person name="Lewin G.R."/>
            <person name="McDonald B.R."/>
            <person name="Muller L."/>
            <person name="Melo W.G.P."/>
            <person name="Pinto-Tomas A.A."/>
            <person name="Schmitz A."/>
            <person name="Wendt-Pienkowski E."/>
            <person name="Wildman S."/>
            <person name="Zhao M."/>
            <person name="Zhang F."/>
            <person name="Bugni T.S."/>
            <person name="Andes D.R."/>
            <person name="Pupo M.T."/>
            <person name="Currie C.R."/>
        </authorList>
    </citation>
    <scope>NUCLEOTIDE SEQUENCE [LARGE SCALE GENOMIC DNA]</scope>
    <source>
        <strain evidence="2 3">SID5840</strain>
    </source>
</reference>
<dbReference type="Pfam" id="PF00378">
    <property type="entry name" value="ECH_1"/>
    <property type="match status" value="1"/>
</dbReference>
<gene>
    <name evidence="2" type="ORF">GTW20_26575</name>
</gene>
<dbReference type="GeneID" id="91394061"/>
<dbReference type="EMBL" id="WWHY01000001">
    <property type="protein sequence ID" value="MYR35729.1"/>
    <property type="molecule type" value="Genomic_DNA"/>
</dbReference>
<organism evidence="2 3">
    <name type="scientific">Nocardiopsis alba</name>
    <dbReference type="NCBI Taxonomy" id="53437"/>
    <lineage>
        <taxon>Bacteria</taxon>
        <taxon>Bacillati</taxon>
        <taxon>Actinomycetota</taxon>
        <taxon>Actinomycetes</taxon>
        <taxon>Streptosporangiales</taxon>
        <taxon>Nocardiopsidaceae</taxon>
        <taxon>Nocardiopsis</taxon>
    </lineage>
</organism>
<dbReference type="Proteomes" id="UP000467124">
    <property type="component" value="Unassembled WGS sequence"/>
</dbReference>
<dbReference type="RefSeq" id="WP_017535196.1">
    <property type="nucleotide sequence ID" value="NZ_BAZE01000016.1"/>
</dbReference>
<accession>A0A7K2J0G3</accession>
<name>A0A7K2J0G3_9ACTN</name>
<dbReference type="PANTHER" id="PTHR43459:SF1">
    <property type="entry name" value="EG:BACN32G11.4 PROTEIN"/>
    <property type="match status" value="1"/>
</dbReference>
<dbReference type="PANTHER" id="PTHR43459">
    <property type="entry name" value="ENOYL-COA HYDRATASE"/>
    <property type="match status" value="1"/>
</dbReference>
<dbReference type="GO" id="GO:0003824">
    <property type="term" value="F:catalytic activity"/>
    <property type="evidence" value="ECO:0007669"/>
    <property type="project" value="UniProtKB-ARBA"/>
</dbReference>
<proteinExistence type="inferred from homology"/>
<evidence type="ECO:0000313" key="2">
    <source>
        <dbReference type="EMBL" id="MYR35729.1"/>
    </source>
</evidence>
<sequence>MSDAQAVEFTEADGVATIRLNRPALTRRVKEELLVAVRSAAESTTARAVLFLGSDKAFCVGQDLVEHARILEETPEQALSTVREHYNPVVLGLESVQVPVVVGIGGACVGAGLGLALAGDVRVAARRAKLGTAFTGIGLASDSGLALRLVRALGQARAMELMLLGTMLTADRALELGLVTEVVDDADWETRAREVAVGLASGPTAAFVAAKHEVRAAAEGQSDLPELLEEEADLQNRLGVTEDHVGAVRSFLNKEKPTFTGR</sequence>